<dbReference type="AlphaFoldDB" id="A0AAE1CQV0"/>
<evidence type="ECO:0000313" key="2">
    <source>
        <dbReference type="EMBL" id="KAK3729068.1"/>
    </source>
</evidence>
<proteinExistence type="predicted"/>
<name>A0AAE1CQV0_9GAST</name>
<dbReference type="EMBL" id="JAWDGP010007160">
    <property type="protein sequence ID" value="KAK3729068.1"/>
    <property type="molecule type" value="Genomic_DNA"/>
</dbReference>
<keyword evidence="3" id="KW-1185">Reference proteome</keyword>
<evidence type="ECO:0000256" key="1">
    <source>
        <dbReference type="SAM" id="MobiDB-lite"/>
    </source>
</evidence>
<comment type="caution">
    <text evidence="2">The sequence shown here is derived from an EMBL/GenBank/DDBJ whole genome shotgun (WGS) entry which is preliminary data.</text>
</comment>
<gene>
    <name evidence="2" type="ORF">RRG08_005441</name>
</gene>
<feature type="region of interest" description="Disordered" evidence="1">
    <location>
        <begin position="1"/>
        <end position="41"/>
    </location>
</feature>
<organism evidence="2 3">
    <name type="scientific">Elysia crispata</name>
    <name type="common">lettuce slug</name>
    <dbReference type="NCBI Taxonomy" id="231223"/>
    <lineage>
        <taxon>Eukaryota</taxon>
        <taxon>Metazoa</taxon>
        <taxon>Spiralia</taxon>
        <taxon>Lophotrochozoa</taxon>
        <taxon>Mollusca</taxon>
        <taxon>Gastropoda</taxon>
        <taxon>Heterobranchia</taxon>
        <taxon>Euthyneura</taxon>
        <taxon>Panpulmonata</taxon>
        <taxon>Sacoglossa</taxon>
        <taxon>Placobranchoidea</taxon>
        <taxon>Plakobranchidae</taxon>
        <taxon>Elysia</taxon>
    </lineage>
</organism>
<accession>A0AAE1CQV0</accession>
<reference evidence="2" key="1">
    <citation type="journal article" date="2023" name="G3 (Bethesda)">
        <title>A reference genome for the long-term kleptoplast-retaining sea slug Elysia crispata morphotype clarki.</title>
        <authorList>
            <person name="Eastman K.E."/>
            <person name="Pendleton A.L."/>
            <person name="Shaikh M.A."/>
            <person name="Suttiyut T."/>
            <person name="Ogas R."/>
            <person name="Tomko P."/>
            <person name="Gavelis G."/>
            <person name="Widhalm J.R."/>
            <person name="Wisecaver J.H."/>
        </authorList>
    </citation>
    <scope>NUCLEOTIDE SEQUENCE</scope>
    <source>
        <strain evidence="2">ECLA1</strain>
    </source>
</reference>
<sequence>MHKVAQEETINNEGKKNQRGNRRQSRKTSQRSGRRTDSVTNSLCLSPATVCETLARESKKAARQSGWLWRPLSDNRLTI</sequence>
<dbReference type="Proteomes" id="UP001283361">
    <property type="component" value="Unassembled WGS sequence"/>
</dbReference>
<evidence type="ECO:0000313" key="3">
    <source>
        <dbReference type="Proteomes" id="UP001283361"/>
    </source>
</evidence>
<feature type="compositionally biased region" description="Basic residues" evidence="1">
    <location>
        <begin position="17"/>
        <end position="33"/>
    </location>
</feature>
<protein>
    <submittedName>
        <fullName evidence="2">Uncharacterized protein</fullName>
    </submittedName>
</protein>